<evidence type="ECO:0000313" key="13">
    <source>
        <dbReference type="EMBL" id="NBI34751.1"/>
    </source>
</evidence>
<feature type="domain" description="DNA methylase adenine-specific" evidence="12">
    <location>
        <begin position="103"/>
        <end position="374"/>
    </location>
</feature>
<dbReference type="Gene3D" id="3.40.50.150">
    <property type="entry name" value="Vaccinia Virus protein VP39"/>
    <property type="match status" value="1"/>
</dbReference>
<dbReference type="InterPro" id="IPR044946">
    <property type="entry name" value="Restrct_endonuc_typeI_TRD_sf"/>
</dbReference>
<dbReference type="GO" id="GO:0008170">
    <property type="term" value="F:N-methyltransferase activity"/>
    <property type="evidence" value="ECO:0007669"/>
    <property type="project" value="InterPro"/>
</dbReference>
<comment type="catalytic activity">
    <reaction evidence="9">
        <text>a 2'-deoxyadenosine in DNA + S-adenosyl-L-methionine = an N(6)-methyl-2'-deoxyadenosine in DNA + S-adenosyl-L-homocysteine + H(+)</text>
        <dbReference type="Rhea" id="RHEA:15197"/>
        <dbReference type="Rhea" id="RHEA-COMP:12418"/>
        <dbReference type="Rhea" id="RHEA-COMP:12419"/>
        <dbReference type="ChEBI" id="CHEBI:15378"/>
        <dbReference type="ChEBI" id="CHEBI:57856"/>
        <dbReference type="ChEBI" id="CHEBI:59789"/>
        <dbReference type="ChEBI" id="CHEBI:90615"/>
        <dbReference type="ChEBI" id="CHEBI:90616"/>
        <dbReference type="EC" id="2.1.1.72"/>
    </reaction>
</comment>
<dbReference type="InterPro" id="IPR003356">
    <property type="entry name" value="DNA_methylase_A-5"/>
</dbReference>
<evidence type="ECO:0000256" key="8">
    <source>
        <dbReference type="ARBA" id="ARBA00023125"/>
    </source>
</evidence>
<evidence type="ECO:0000256" key="1">
    <source>
        <dbReference type="ARBA" id="ARBA00006594"/>
    </source>
</evidence>
<sequence>MQNKSEENTRLASLVWQIADEMRSSTALQASGAMIPLAAYVALLMQDGGDGDALGDIQARANEEAEVRDFLLRSFDEKWMEAARRLSREATKEALREFVLYYDFLAGAGKVAGEHATPDCICRLALAILGIKQGENVADLGCGYGNFLVAAAGAHPNDTYYGVEISDAAACLAQIRMNLMGVDSAIEIGDMLSRKPKRQFDKVFSQYPFGMRLQHVGGSGGYYDEFKKGNTGFGRSSSADWVFNKLLCDSLSPDGEAVAIMTNGATFNGGDELARKYFLDNGMIRAVVALPGGLLRGTLVPITLVVFGRNDGPVRIVDASDLFVPGRRWNTIGDDEIEEIVRRLSESGESSRLVTREELAATEYCLFPSRYFGREINMVNPTRIGELAESIERGVALVASELDMISTDEDTGISYLRLSDIEDGRIAGGLPHIRALDTKLEKLRLKNGDLIVSKSGAPFKVAVAEVPEGQTILASGNIYIIRLNTERVNPYYVAAFLASEDGKEIMGRMVVGTAIPSLPIKNLRAMEIPVPSMEEQEAIADAYRARLDEVEVLKIKLEKARNNAVSTYDEVMGR</sequence>
<dbReference type="PANTHER" id="PTHR42933:SF4">
    <property type="entry name" value="TYPE I RESTRICTION ENZYME ECOKI METHYLASE SUBUNIT"/>
    <property type="match status" value="1"/>
</dbReference>
<feature type="coiled-coil region" evidence="10">
    <location>
        <begin position="533"/>
        <end position="563"/>
    </location>
</feature>
<dbReference type="Pfam" id="PF02384">
    <property type="entry name" value="N6_Mtase"/>
    <property type="match status" value="1"/>
</dbReference>
<evidence type="ECO:0000259" key="11">
    <source>
        <dbReference type="Pfam" id="PF01420"/>
    </source>
</evidence>
<evidence type="ECO:0000259" key="12">
    <source>
        <dbReference type="Pfam" id="PF02384"/>
    </source>
</evidence>
<dbReference type="GO" id="GO:0003677">
    <property type="term" value="F:DNA binding"/>
    <property type="evidence" value="ECO:0007669"/>
    <property type="project" value="UniProtKB-KW"/>
</dbReference>
<dbReference type="SUPFAM" id="SSF53335">
    <property type="entry name" value="S-adenosyl-L-methionine-dependent methyltransferases"/>
    <property type="match status" value="1"/>
</dbReference>
<keyword evidence="7" id="KW-0680">Restriction system</keyword>
<name>A0A7C9P5N3_9BACT</name>
<keyword evidence="6" id="KW-0949">S-adenosyl-L-methionine</keyword>
<proteinExistence type="inferred from homology"/>
<comment type="similarity">
    <text evidence="1">Belongs to the N(4)/N(6)-methyltransferase family.</text>
</comment>
<evidence type="ECO:0000256" key="4">
    <source>
        <dbReference type="ARBA" id="ARBA00022603"/>
    </source>
</evidence>
<dbReference type="Pfam" id="PF01420">
    <property type="entry name" value="Methylase_S"/>
    <property type="match status" value="1"/>
</dbReference>
<dbReference type="GO" id="GO:0009307">
    <property type="term" value="P:DNA restriction-modification system"/>
    <property type="evidence" value="ECO:0007669"/>
    <property type="project" value="UniProtKB-KW"/>
</dbReference>
<evidence type="ECO:0000256" key="5">
    <source>
        <dbReference type="ARBA" id="ARBA00022679"/>
    </source>
</evidence>
<dbReference type="GO" id="GO:0032259">
    <property type="term" value="P:methylation"/>
    <property type="evidence" value="ECO:0007669"/>
    <property type="project" value="UniProtKB-KW"/>
</dbReference>
<evidence type="ECO:0000256" key="3">
    <source>
        <dbReference type="ARBA" id="ARBA00011900"/>
    </source>
</evidence>
<gene>
    <name evidence="13" type="ORF">D1639_06865</name>
</gene>
<evidence type="ECO:0000256" key="2">
    <source>
        <dbReference type="ARBA" id="ARBA00010923"/>
    </source>
</evidence>
<keyword evidence="13" id="KW-0255">Endonuclease</keyword>
<dbReference type="EMBL" id="QWKH01000044">
    <property type="protein sequence ID" value="NBI34751.1"/>
    <property type="molecule type" value="Genomic_DNA"/>
</dbReference>
<dbReference type="CDD" id="cd02440">
    <property type="entry name" value="AdoMet_MTases"/>
    <property type="match status" value="1"/>
</dbReference>
<comment type="similarity">
    <text evidence="2">Belongs to the type-I restriction system S methylase family.</text>
</comment>
<dbReference type="InterPro" id="IPR051537">
    <property type="entry name" value="DNA_Adenine_Mtase"/>
</dbReference>
<dbReference type="InterPro" id="IPR000055">
    <property type="entry name" value="Restrct_endonuc_typeI_TRD"/>
</dbReference>
<keyword evidence="4" id="KW-0489">Methyltransferase</keyword>
<accession>A0A7C9P5N3</accession>
<dbReference type="AlphaFoldDB" id="A0A7C9P5N3"/>
<evidence type="ECO:0000256" key="10">
    <source>
        <dbReference type="SAM" id="Coils"/>
    </source>
</evidence>
<dbReference type="Gene3D" id="3.90.220.20">
    <property type="entry name" value="DNA methylase specificity domains"/>
    <property type="match status" value="1"/>
</dbReference>
<comment type="caution">
    <text evidence="13">The sequence shown here is derived from an EMBL/GenBank/DDBJ whole genome shotgun (WGS) entry which is preliminary data.</text>
</comment>
<dbReference type="InterPro" id="IPR029063">
    <property type="entry name" value="SAM-dependent_MTases_sf"/>
</dbReference>
<feature type="domain" description="Type I restriction modification DNA specificity" evidence="11">
    <location>
        <begin position="384"/>
        <end position="565"/>
    </location>
</feature>
<keyword evidence="8" id="KW-0238">DNA-binding</keyword>
<evidence type="ECO:0000256" key="7">
    <source>
        <dbReference type="ARBA" id="ARBA00022747"/>
    </source>
</evidence>
<dbReference type="GO" id="GO:0009007">
    <property type="term" value="F:site-specific DNA-methyltransferase (adenine-specific) activity"/>
    <property type="evidence" value="ECO:0007669"/>
    <property type="project" value="UniProtKB-EC"/>
</dbReference>
<organism evidence="13">
    <name type="scientific">Muribaculaceae bacterium Z82</name>
    <dbReference type="NCBI Taxonomy" id="2304548"/>
    <lineage>
        <taxon>Bacteria</taxon>
        <taxon>Pseudomonadati</taxon>
        <taxon>Bacteroidota</taxon>
        <taxon>Bacteroidia</taxon>
        <taxon>Bacteroidales</taxon>
        <taxon>Muribaculaceae</taxon>
    </lineage>
</organism>
<dbReference type="EC" id="2.1.1.72" evidence="3"/>
<keyword evidence="13" id="KW-0378">Hydrolase</keyword>
<keyword evidence="10" id="KW-0175">Coiled coil</keyword>
<reference evidence="13" key="1">
    <citation type="submission" date="2018-08" db="EMBL/GenBank/DDBJ databases">
        <title>Murine metabolic-syndrome-specific gut microbial biobank.</title>
        <authorList>
            <person name="Liu C."/>
        </authorList>
    </citation>
    <scope>NUCLEOTIDE SEQUENCE [LARGE SCALE GENOMIC DNA]</scope>
    <source>
        <strain evidence="13">Z82</strain>
    </source>
</reference>
<keyword evidence="13" id="KW-0540">Nuclease</keyword>
<dbReference type="SUPFAM" id="SSF116734">
    <property type="entry name" value="DNA methylase specificity domain"/>
    <property type="match status" value="1"/>
</dbReference>
<dbReference type="GO" id="GO:0004519">
    <property type="term" value="F:endonuclease activity"/>
    <property type="evidence" value="ECO:0007669"/>
    <property type="project" value="UniProtKB-KW"/>
</dbReference>
<protein>
    <recommendedName>
        <fullName evidence="3">site-specific DNA-methyltransferase (adenine-specific)</fullName>
        <ecNumber evidence="3">2.1.1.72</ecNumber>
    </recommendedName>
</protein>
<keyword evidence="5" id="KW-0808">Transferase</keyword>
<dbReference type="PANTHER" id="PTHR42933">
    <property type="entry name" value="SLR6095 PROTEIN"/>
    <property type="match status" value="1"/>
</dbReference>
<evidence type="ECO:0000256" key="6">
    <source>
        <dbReference type="ARBA" id="ARBA00022691"/>
    </source>
</evidence>
<evidence type="ECO:0000256" key="9">
    <source>
        <dbReference type="ARBA" id="ARBA00047942"/>
    </source>
</evidence>